<dbReference type="InterPro" id="IPR039143">
    <property type="entry name" value="GNPNAT1-like"/>
</dbReference>
<organism evidence="3 4">
    <name type="scientific">Halolactibacillus miurensis</name>
    <dbReference type="NCBI Taxonomy" id="306541"/>
    <lineage>
        <taxon>Bacteria</taxon>
        <taxon>Bacillati</taxon>
        <taxon>Bacillota</taxon>
        <taxon>Bacilli</taxon>
        <taxon>Bacillales</taxon>
        <taxon>Bacillaceae</taxon>
        <taxon>Halolactibacillus</taxon>
    </lineage>
</organism>
<dbReference type="GO" id="GO:0004343">
    <property type="term" value="F:glucosamine 6-phosphate N-acetyltransferase activity"/>
    <property type="evidence" value="ECO:0007669"/>
    <property type="project" value="TreeGrafter"/>
</dbReference>
<evidence type="ECO:0000259" key="1">
    <source>
        <dbReference type="PROSITE" id="PS51186"/>
    </source>
</evidence>
<dbReference type="PANTHER" id="PTHR13355:SF11">
    <property type="entry name" value="GLUCOSAMINE 6-PHOSPHATE N-ACETYLTRANSFERASE"/>
    <property type="match status" value="1"/>
</dbReference>
<dbReference type="STRING" id="306541.SAMN05421668_10989"/>
<dbReference type="InterPro" id="IPR000182">
    <property type="entry name" value="GNAT_dom"/>
</dbReference>
<accession>A0A1I6SJ34</accession>
<sequence>MSWHVKTFQDLSPHKWYEIAKLRSDVFIVEQTSAYHEFDDLDQQSLHLYYEDEGKVVSYCRIIPEGYVYSEATISRVIVKKSHRKTGLGKQLLKRAVEVASEADTKSIQIQAEQYLTEFYQGFGFEVISEPYLDCDIYHVDMIRRRKDVSSQTI</sequence>
<dbReference type="SUPFAM" id="SSF55729">
    <property type="entry name" value="Acyl-CoA N-acyltransferases (Nat)"/>
    <property type="match status" value="1"/>
</dbReference>
<dbReference type="EMBL" id="FPAI01000009">
    <property type="protein sequence ID" value="SFS76933.1"/>
    <property type="molecule type" value="Genomic_DNA"/>
</dbReference>
<evidence type="ECO:0000313" key="5">
    <source>
        <dbReference type="Proteomes" id="UP000321773"/>
    </source>
</evidence>
<protein>
    <submittedName>
        <fullName evidence="3">ElaA protein</fullName>
    </submittedName>
    <submittedName>
        <fullName evidence="2">GNAT family acetyltransferase</fullName>
    </submittedName>
</protein>
<feature type="domain" description="N-acetyltransferase" evidence="1">
    <location>
        <begin position="6"/>
        <end position="147"/>
    </location>
</feature>
<reference evidence="3 4" key="1">
    <citation type="submission" date="2016-10" db="EMBL/GenBank/DDBJ databases">
        <authorList>
            <person name="de Groot N.N."/>
        </authorList>
    </citation>
    <scope>NUCLEOTIDE SEQUENCE [LARGE SCALE GENOMIC DNA]</scope>
    <source>
        <strain evidence="3 4">DSM 17074</strain>
    </source>
</reference>
<dbReference type="Pfam" id="PF13673">
    <property type="entry name" value="Acetyltransf_10"/>
    <property type="match status" value="1"/>
</dbReference>
<reference evidence="2 5" key="2">
    <citation type="submission" date="2019-07" db="EMBL/GenBank/DDBJ databases">
        <title>Whole genome shotgun sequence of Halolactibacillus miurensis NBRC 100873.</title>
        <authorList>
            <person name="Hosoyama A."/>
            <person name="Uohara A."/>
            <person name="Ohji S."/>
            <person name="Ichikawa N."/>
        </authorList>
    </citation>
    <scope>NUCLEOTIDE SEQUENCE [LARGE SCALE GENOMIC DNA]</scope>
    <source>
        <strain evidence="2 5">NBRC 100873</strain>
    </source>
</reference>
<evidence type="ECO:0000313" key="4">
    <source>
        <dbReference type="Proteomes" id="UP000199139"/>
    </source>
</evidence>
<keyword evidence="5" id="KW-1185">Reference proteome</keyword>
<evidence type="ECO:0000313" key="2">
    <source>
        <dbReference type="EMBL" id="GEM04065.1"/>
    </source>
</evidence>
<dbReference type="Proteomes" id="UP000321773">
    <property type="component" value="Unassembled WGS sequence"/>
</dbReference>
<dbReference type="InterPro" id="IPR016181">
    <property type="entry name" value="Acyl_CoA_acyltransferase"/>
</dbReference>
<proteinExistence type="predicted"/>
<gene>
    <name evidence="2" type="ORF">HMI01_10530</name>
    <name evidence="3" type="ORF">SAMN05421668_10989</name>
</gene>
<name>A0A1I6SJ34_9BACI</name>
<dbReference type="PROSITE" id="PS51186">
    <property type="entry name" value="GNAT"/>
    <property type="match status" value="1"/>
</dbReference>
<dbReference type="Proteomes" id="UP000199139">
    <property type="component" value="Unassembled WGS sequence"/>
</dbReference>
<dbReference type="Gene3D" id="3.40.630.30">
    <property type="match status" value="1"/>
</dbReference>
<dbReference type="EMBL" id="BJWJ01000008">
    <property type="protein sequence ID" value="GEM04065.1"/>
    <property type="molecule type" value="Genomic_DNA"/>
</dbReference>
<dbReference type="PANTHER" id="PTHR13355">
    <property type="entry name" value="GLUCOSAMINE 6-PHOSPHATE N-ACETYLTRANSFERASE"/>
    <property type="match status" value="1"/>
</dbReference>
<dbReference type="RefSeq" id="WP_062322720.1">
    <property type="nucleotide sequence ID" value="NZ_BJWJ01000008.1"/>
</dbReference>
<evidence type="ECO:0000313" key="3">
    <source>
        <dbReference type="EMBL" id="SFS76933.1"/>
    </source>
</evidence>
<dbReference type="AlphaFoldDB" id="A0A1I6SJ34"/>
<dbReference type="CDD" id="cd04301">
    <property type="entry name" value="NAT_SF"/>
    <property type="match status" value="1"/>
</dbReference>